<dbReference type="OrthoDB" id="2375382at2"/>
<proteinExistence type="predicted"/>
<organism evidence="2 3">
    <name type="scientific">Chelatococcus asaccharovorans</name>
    <dbReference type="NCBI Taxonomy" id="28210"/>
    <lineage>
        <taxon>Bacteria</taxon>
        <taxon>Pseudomonadati</taxon>
        <taxon>Pseudomonadota</taxon>
        <taxon>Alphaproteobacteria</taxon>
        <taxon>Hyphomicrobiales</taxon>
        <taxon>Chelatococcaceae</taxon>
        <taxon>Chelatococcus</taxon>
    </lineage>
</organism>
<reference evidence="2 3" key="1">
    <citation type="submission" date="2018-05" db="EMBL/GenBank/DDBJ databases">
        <title>Genomic Encyclopedia of Type Strains, Phase IV (KMG-IV): sequencing the most valuable type-strain genomes for metagenomic binning, comparative biology and taxonomic classification.</title>
        <authorList>
            <person name="Goeker M."/>
        </authorList>
    </citation>
    <scope>NUCLEOTIDE SEQUENCE [LARGE SCALE GENOMIC DNA]</scope>
    <source>
        <strain evidence="2 3">DSM 6462</strain>
    </source>
</reference>
<evidence type="ECO:0000313" key="3">
    <source>
        <dbReference type="Proteomes" id="UP000248021"/>
    </source>
</evidence>
<comment type="caution">
    <text evidence="2">The sequence shown here is derived from an EMBL/GenBank/DDBJ whole genome shotgun (WGS) entry which is preliminary data.</text>
</comment>
<feature type="region of interest" description="Disordered" evidence="1">
    <location>
        <begin position="1"/>
        <end position="33"/>
    </location>
</feature>
<name>A0A2V3U636_9HYPH</name>
<evidence type="ECO:0000313" key="2">
    <source>
        <dbReference type="EMBL" id="PXW58283.1"/>
    </source>
</evidence>
<keyword evidence="3" id="KW-1185">Reference proteome</keyword>
<dbReference type="RefSeq" id="WP_146227360.1">
    <property type="nucleotide sequence ID" value="NZ_JAHBRY010000001.1"/>
</dbReference>
<gene>
    <name evidence="2" type="ORF">C7450_106465</name>
</gene>
<dbReference type="EMBL" id="QJJK01000006">
    <property type="protein sequence ID" value="PXW58283.1"/>
    <property type="molecule type" value="Genomic_DNA"/>
</dbReference>
<protein>
    <recommendedName>
        <fullName evidence="4">Homeodomain-like domain-containing protein</fullName>
    </recommendedName>
</protein>
<dbReference type="Proteomes" id="UP000248021">
    <property type="component" value="Unassembled WGS sequence"/>
</dbReference>
<sequence>MAQIGRPPERVLTLSETEREELPRLSGSQSAPHSLVRRAQIVLASADGEASTSIAHRFGVSNPDIADIDALAEAIIATTPRAENEAPCGQSG</sequence>
<evidence type="ECO:0008006" key="4">
    <source>
        <dbReference type="Google" id="ProtNLM"/>
    </source>
</evidence>
<evidence type="ECO:0000256" key="1">
    <source>
        <dbReference type="SAM" id="MobiDB-lite"/>
    </source>
</evidence>
<dbReference type="AlphaFoldDB" id="A0A2V3U636"/>
<accession>A0A2V3U636</accession>